<evidence type="ECO:0000256" key="5">
    <source>
        <dbReference type="ARBA" id="ARBA00022692"/>
    </source>
</evidence>
<feature type="transmembrane region" description="Helical" evidence="10">
    <location>
        <begin position="135"/>
        <end position="156"/>
    </location>
</feature>
<evidence type="ECO:0000313" key="11">
    <source>
        <dbReference type="EMBL" id="PIT86518.1"/>
    </source>
</evidence>
<keyword evidence="7" id="KW-0406">Ion transport</keyword>
<dbReference type="EMBL" id="PFBZ01000115">
    <property type="protein sequence ID" value="PIT86518.1"/>
    <property type="molecule type" value="Genomic_DNA"/>
</dbReference>
<dbReference type="PIRSF" id="PIRSF006603">
    <property type="entry name" value="DinF"/>
    <property type="match status" value="1"/>
</dbReference>
<feature type="transmembrane region" description="Helical" evidence="10">
    <location>
        <begin position="357"/>
        <end position="377"/>
    </location>
</feature>
<dbReference type="GO" id="GO:0042910">
    <property type="term" value="F:xenobiotic transmembrane transporter activity"/>
    <property type="evidence" value="ECO:0007669"/>
    <property type="project" value="InterPro"/>
</dbReference>
<feature type="transmembrane region" description="Helical" evidence="10">
    <location>
        <begin position="196"/>
        <end position="220"/>
    </location>
</feature>
<sequence>MQQRADLTKGNIQKQMWQLAWPTMLSVFFYTLYNIVDTYWVSKLSADAIAAVSISQITLFLMISIGFGITIGSGVLMSMDIGAKKIEGAERILGQSFVLTAIAGSFFTLFALVFRNELLTLSGATGNIFQPAYDYFTITSGGSILFFVLITIMFAFNAQGDTFTLTKLFALSTLVNLVLDPLFIFGYGVIPAFGISGAAVATLISQSIFIIIALITLSSVKRRIRFHPRHLRLRWASVKQVLRIGIPAALTQVINPIGLAAMTYIVGKEYHEAGAIAFSLGFRIEFFAYLPAVGYGFAAMAMMGQSIGAHNLDRAKKTLGVALRYATRIALVMGGMAALFAPQIIRVFTNDPLVTEYGLLYFRSVALSYVFLAAMMVEANAFQAIGRSWPGFWIMFVRFIVVSIPLSILFSTVLGYSILGVWIAVLLGNVVASILGYVWLMHTLKHFRFDVVDKAIVA</sequence>
<keyword evidence="6 10" id="KW-1133">Transmembrane helix</keyword>
<reference evidence="12" key="1">
    <citation type="submission" date="2017-09" db="EMBL/GenBank/DDBJ databases">
        <title>Depth-based differentiation of microbial function through sediment-hosted aquifers and enrichment of novel symbionts in the deep terrestrial subsurface.</title>
        <authorList>
            <person name="Probst A.J."/>
            <person name="Ladd B."/>
            <person name="Jarett J.K."/>
            <person name="Geller-Mcgrath D.E."/>
            <person name="Sieber C.M.K."/>
            <person name="Emerson J.B."/>
            <person name="Anantharaman K."/>
            <person name="Thomas B.C."/>
            <person name="Malmstrom R."/>
            <person name="Stieglmeier M."/>
            <person name="Klingl A."/>
            <person name="Woyke T."/>
            <person name="Ryan C.M."/>
            <person name="Banfield J.F."/>
        </authorList>
    </citation>
    <scope>NUCLEOTIDE SEQUENCE [LARGE SCALE GENOMIC DNA]</scope>
</reference>
<dbReference type="InterPro" id="IPR048279">
    <property type="entry name" value="MdtK-like"/>
</dbReference>
<dbReference type="AlphaFoldDB" id="A0A2M6W166"/>
<evidence type="ECO:0000256" key="1">
    <source>
        <dbReference type="ARBA" id="ARBA00004651"/>
    </source>
</evidence>
<dbReference type="InterPro" id="IPR002528">
    <property type="entry name" value="MATE_fam"/>
</dbReference>
<protein>
    <recommendedName>
        <fullName evidence="9">Multidrug-efflux transporter</fullName>
    </recommendedName>
</protein>
<evidence type="ECO:0000256" key="2">
    <source>
        <dbReference type="ARBA" id="ARBA00022448"/>
    </source>
</evidence>
<comment type="subcellular location">
    <subcellularLocation>
        <location evidence="1">Cell membrane</location>
        <topology evidence="1">Multi-pass membrane protein</topology>
    </subcellularLocation>
</comment>
<dbReference type="NCBIfam" id="TIGR00797">
    <property type="entry name" value="matE"/>
    <property type="match status" value="1"/>
</dbReference>
<feature type="transmembrane region" description="Helical" evidence="10">
    <location>
        <begin position="416"/>
        <end position="440"/>
    </location>
</feature>
<evidence type="ECO:0000256" key="6">
    <source>
        <dbReference type="ARBA" id="ARBA00022989"/>
    </source>
</evidence>
<evidence type="ECO:0000256" key="7">
    <source>
        <dbReference type="ARBA" id="ARBA00023065"/>
    </source>
</evidence>
<feature type="transmembrane region" description="Helical" evidence="10">
    <location>
        <begin position="389"/>
        <end position="410"/>
    </location>
</feature>
<accession>A0A2M6W166</accession>
<name>A0A2M6W166_9BACT</name>
<dbReference type="GO" id="GO:0015297">
    <property type="term" value="F:antiporter activity"/>
    <property type="evidence" value="ECO:0007669"/>
    <property type="project" value="UniProtKB-KW"/>
</dbReference>
<dbReference type="GO" id="GO:0005886">
    <property type="term" value="C:plasma membrane"/>
    <property type="evidence" value="ECO:0007669"/>
    <property type="project" value="UniProtKB-SubCell"/>
</dbReference>
<dbReference type="InterPro" id="IPR050222">
    <property type="entry name" value="MATE_MdtK"/>
</dbReference>
<dbReference type="PANTHER" id="PTHR43298:SF2">
    <property type="entry name" value="FMN_FAD EXPORTER YEEO-RELATED"/>
    <property type="match status" value="1"/>
</dbReference>
<evidence type="ECO:0000256" key="4">
    <source>
        <dbReference type="ARBA" id="ARBA00022475"/>
    </source>
</evidence>
<keyword evidence="2" id="KW-0813">Transport</keyword>
<keyword evidence="3" id="KW-0050">Antiport</keyword>
<proteinExistence type="predicted"/>
<feature type="transmembrane region" description="Helical" evidence="10">
    <location>
        <begin position="97"/>
        <end position="115"/>
    </location>
</feature>
<feature type="transmembrane region" description="Helical" evidence="10">
    <location>
        <begin position="241"/>
        <end position="266"/>
    </location>
</feature>
<dbReference type="Proteomes" id="UP000229362">
    <property type="component" value="Unassembled WGS sequence"/>
</dbReference>
<organism evidence="11 12">
    <name type="scientific">Candidatus Magasanikbacteria bacterium CG10_big_fil_rev_8_21_14_0_10_43_6</name>
    <dbReference type="NCBI Taxonomy" id="1974650"/>
    <lineage>
        <taxon>Bacteria</taxon>
        <taxon>Candidatus Magasanikiibacteriota</taxon>
    </lineage>
</organism>
<comment type="caution">
    <text evidence="11">The sequence shown here is derived from an EMBL/GenBank/DDBJ whole genome shotgun (WGS) entry which is preliminary data.</text>
</comment>
<evidence type="ECO:0000256" key="3">
    <source>
        <dbReference type="ARBA" id="ARBA00022449"/>
    </source>
</evidence>
<keyword evidence="4" id="KW-1003">Cell membrane</keyword>
<dbReference type="GO" id="GO:0006811">
    <property type="term" value="P:monoatomic ion transport"/>
    <property type="evidence" value="ECO:0007669"/>
    <property type="project" value="UniProtKB-KW"/>
</dbReference>
<keyword evidence="8 10" id="KW-0472">Membrane</keyword>
<gene>
    <name evidence="11" type="ORF">COU33_02695</name>
</gene>
<keyword evidence="5 10" id="KW-0812">Transmembrane</keyword>
<feature type="transmembrane region" description="Helical" evidence="10">
    <location>
        <begin position="19"/>
        <end position="36"/>
    </location>
</feature>
<evidence type="ECO:0000256" key="9">
    <source>
        <dbReference type="ARBA" id="ARBA00031636"/>
    </source>
</evidence>
<feature type="transmembrane region" description="Helical" evidence="10">
    <location>
        <begin position="168"/>
        <end position="190"/>
    </location>
</feature>
<feature type="transmembrane region" description="Helical" evidence="10">
    <location>
        <begin position="48"/>
        <end position="76"/>
    </location>
</feature>
<feature type="transmembrane region" description="Helical" evidence="10">
    <location>
        <begin position="286"/>
        <end position="304"/>
    </location>
</feature>
<evidence type="ECO:0000313" key="12">
    <source>
        <dbReference type="Proteomes" id="UP000229362"/>
    </source>
</evidence>
<dbReference type="Pfam" id="PF01554">
    <property type="entry name" value="MatE"/>
    <property type="match status" value="2"/>
</dbReference>
<evidence type="ECO:0000256" key="8">
    <source>
        <dbReference type="ARBA" id="ARBA00023136"/>
    </source>
</evidence>
<feature type="transmembrane region" description="Helical" evidence="10">
    <location>
        <begin position="325"/>
        <end position="345"/>
    </location>
</feature>
<dbReference type="PANTHER" id="PTHR43298">
    <property type="entry name" value="MULTIDRUG RESISTANCE PROTEIN NORM-RELATED"/>
    <property type="match status" value="1"/>
</dbReference>
<evidence type="ECO:0000256" key="10">
    <source>
        <dbReference type="SAM" id="Phobius"/>
    </source>
</evidence>